<dbReference type="InterPro" id="IPR001108">
    <property type="entry name" value="Peptidase_A22A"/>
</dbReference>
<dbReference type="EMBL" id="BGZK01003987">
    <property type="protein sequence ID" value="GBP06078.1"/>
    <property type="molecule type" value="Genomic_DNA"/>
</dbReference>
<dbReference type="GO" id="GO:0042500">
    <property type="term" value="F:aspartic endopeptidase activity, intramembrane cleaving"/>
    <property type="evidence" value="ECO:0007669"/>
    <property type="project" value="InterPro"/>
</dbReference>
<keyword evidence="3" id="KW-1185">Reference proteome</keyword>
<dbReference type="GO" id="GO:0016485">
    <property type="term" value="P:protein processing"/>
    <property type="evidence" value="ECO:0007669"/>
    <property type="project" value="InterPro"/>
</dbReference>
<evidence type="ECO:0000313" key="3">
    <source>
        <dbReference type="Proteomes" id="UP000299102"/>
    </source>
</evidence>
<dbReference type="GO" id="GO:0007219">
    <property type="term" value="P:Notch signaling pathway"/>
    <property type="evidence" value="ECO:0007669"/>
    <property type="project" value="TreeGrafter"/>
</dbReference>
<organism evidence="2 3">
    <name type="scientific">Eumeta variegata</name>
    <name type="common">Bagworm moth</name>
    <name type="synonym">Eumeta japonica</name>
    <dbReference type="NCBI Taxonomy" id="151549"/>
    <lineage>
        <taxon>Eukaryota</taxon>
        <taxon>Metazoa</taxon>
        <taxon>Ecdysozoa</taxon>
        <taxon>Arthropoda</taxon>
        <taxon>Hexapoda</taxon>
        <taxon>Insecta</taxon>
        <taxon>Pterygota</taxon>
        <taxon>Neoptera</taxon>
        <taxon>Endopterygota</taxon>
        <taxon>Lepidoptera</taxon>
        <taxon>Glossata</taxon>
        <taxon>Ditrysia</taxon>
        <taxon>Tineoidea</taxon>
        <taxon>Psychidae</taxon>
        <taxon>Oiketicinae</taxon>
        <taxon>Eumeta</taxon>
    </lineage>
</organism>
<protein>
    <submittedName>
        <fullName evidence="2">Presenilin homolog</fullName>
    </submittedName>
</protein>
<dbReference type="PANTHER" id="PTHR10202:SF13">
    <property type="entry name" value="PRESENILIN HOMOLOG"/>
    <property type="match status" value="1"/>
</dbReference>
<comment type="caution">
    <text evidence="2">The sequence shown here is derived from an EMBL/GenBank/DDBJ whole genome shotgun (WGS) entry which is preliminary data.</text>
</comment>
<name>A0A4C1SY27_EUMVA</name>
<feature type="compositionally biased region" description="Basic and acidic residues" evidence="1">
    <location>
        <begin position="19"/>
        <end position="30"/>
    </location>
</feature>
<proteinExistence type="predicted"/>
<accession>A0A4C1SY27</accession>
<dbReference type="Pfam" id="PF01080">
    <property type="entry name" value="Presenilin"/>
    <property type="match status" value="1"/>
</dbReference>
<dbReference type="OrthoDB" id="20287at2759"/>
<dbReference type="GO" id="GO:0055074">
    <property type="term" value="P:calcium ion homeostasis"/>
    <property type="evidence" value="ECO:0007669"/>
    <property type="project" value="TreeGrafter"/>
</dbReference>
<dbReference type="STRING" id="151549.A0A4C1SY27"/>
<dbReference type="PANTHER" id="PTHR10202">
    <property type="entry name" value="PRESENILIN"/>
    <property type="match status" value="1"/>
</dbReference>
<dbReference type="GO" id="GO:0070765">
    <property type="term" value="C:gamma-secretase complex"/>
    <property type="evidence" value="ECO:0007669"/>
    <property type="project" value="TreeGrafter"/>
</dbReference>
<dbReference type="AlphaFoldDB" id="A0A4C1SY27"/>
<dbReference type="Proteomes" id="UP000299102">
    <property type="component" value="Unassembled WGS sequence"/>
</dbReference>
<feature type="region of interest" description="Disordered" evidence="1">
    <location>
        <begin position="1"/>
        <end position="47"/>
    </location>
</feature>
<feature type="compositionally biased region" description="Polar residues" evidence="1">
    <location>
        <begin position="66"/>
        <end position="82"/>
    </location>
</feature>
<reference evidence="2 3" key="1">
    <citation type="journal article" date="2019" name="Commun. Biol.">
        <title>The bagworm genome reveals a unique fibroin gene that provides high tensile strength.</title>
        <authorList>
            <person name="Kono N."/>
            <person name="Nakamura H."/>
            <person name="Ohtoshi R."/>
            <person name="Tomita M."/>
            <person name="Numata K."/>
            <person name="Arakawa K."/>
        </authorList>
    </citation>
    <scope>NUCLEOTIDE SEQUENCE [LARGE SCALE GENOMIC DNA]</scope>
</reference>
<evidence type="ECO:0000313" key="2">
    <source>
        <dbReference type="EMBL" id="GBP06078.1"/>
    </source>
</evidence>
<evidence type="ECO:0000256" key="1">
    <source>
        <dbReference type="SAM" id="MobiDB-lite"/>
    </source>
</evidence>
<gene>
    <name evidence="2" type="primary">Psn</name>
    <name evidence="2" type="ORF">EVAR_73329_1</name>
</gene>
<sequence>MEGHVGAPQISCNNSIWGAERRRQQKRKAEQLSSYGGTEQHDATDGAILDVPNVEIHSRHLRHSETGQISNSDEPSSSQPTNREIEDEEQGLKYGAQHVIKIFAPVSLCMLVVVATINSITFTPTRIHIYLIAVLTPKGPLRILVETAQERNEQIFPALIYSSTILYTFMGTHDTTQRNNSSDLNSLILRIPLHRQHQFPVQVQVQLLVLKVCL</sequence>
<dbReference type="GO" id="GO:0006509">
    <property type="term" value="P:membrane protein ectodomain proteolysis"/>
    <property type="evidence" value="ECO:0007669"/>
    <property type="project" value="TreeGrafter"/>
</dbReference>
<feature type="region of interest" description="Disordered" evidence="1">
    <location>
        <begin position="63"/>
        <end position="88"/>
    </location>
</feature>
<dbReference type="GO" id="GO:0034205">
    <property type="term" value="P:amyloid-beta formation"/>
    <property type="evidence" value="ECO:0007669"/>
    <property type="project" value="TreeGrafter"/>
</dbReference>